<feature type="region of interest" description="Disordered" evidence="1">
    <location>
        <begin position="54"/>
        <end position="75"/>
    </location>
</feature>
<gene>
    <name evidence="2" type="ORF">SAMN05216499_14143</name>
</gene>
<proteinExistence type="predicted"/>
<evidence type="ECO:0000313" key="3">
    <source>
        <dbReference type="Proteomes" id="UP000184111"/>
    </source>
</evidence>
<reference evidence="2 3" key="1">
    <citation type="submission" date="2016-11" db="EMBL/GenBank/DDBJ databases">
        <authorList>
            <person name="Jaros S."/>
            <person name="Januszkiewicz K."/>
            <person name="Wedrychowicz H."/>
        </authorList>
    </citation>
    <scope>NUCLEOTIDE SEQUENCE [LARGE SCALE GENOMIC DNA]</scope>
    <source>
        <strain evidence="2 3">CGMCC 4.2025</strain>
    </source>
</reference>
<feature type="compositionally biased region" description="Basic residues" evidence="1">
    <location>
        <begin position="57"/>
        <end position="66"/>
    </location>
</feature>
<accession>A0A1M7QSQ6</accession>
<dbReference type="RefSeq" id="WP_073502827.1">
    <property type="nucleotide sequence ID" value="NZ_FRBI01000041.1"/>
</dbReference>
<keyword evidence="3" id="KW-1185">Reference proteome</keyword>
<protein>
    <submittedName>
        <fullName evidence="2">Uncharacterized protein</fullName>
    </submittedName>
</protein>
<evidence type="ECO:0000313" key="2">
    <source>
        <dbReference type="EMBL" id="SHN34652.1"/>
    </source>
</evidence>
<sequence length="75" mass="8532">MRISLRRRAPYRDWTAADYDSFEVLVAAGVRRPAARVSRARASRPVRRAVRAALRSARGRVGRHTRPATEPLHIN</sequence>
<name>A0A1M7QSQ6_9ACTN</name>
<organism evidence="2 3">
    <name type="scientific">Actinacidiphila paucisporea</name>
    <dbReference type="NCBI Taxonomy" id="310782"/>
    <lineage>
        <taxon>Bacteria</taxon>
        <taxon>Bacillati</taxon>
        <taxon>Actinomycetota</taxon>
        <taxon>Actinomycetes</taxon>
        <taxon>Kitasatosporales</taxon>
        <taxon>Streptomycetaceae</taxon>
        <taxon>Actinacidiphila</taxon>
    </lineage>
</organism>
<dbReference type="STRING" id="310782.SAMN05216499_14143"/>
<dbReference type="EMBL" id="FRBI01000041">
    <property type="protein sequence ID" value="SHN34652.1"/>
    <property type="molecule type" value="Genomic_DNA"/>
</dbReference>
<dbReference type="AlphaFoldDB" id="A0A1M7QSQ6"/>
<dbReference type="Proteomes" id="UP000184111">
    <property type="component" value="Unassembled WGS sequence"/>
</dbReference>
<evidence type="ECO:0000256" key="1">
    <source>
        <dbReference type="SAM" id="MobiDB-lite"/>
    </source>
</evidence>